<dbReference type="InterPro" id="IPR059112">
    <property type="entry name" value="CysZ/EI24"/>
</dbReference>
<evidence type="ECO:0000256" key="3">
    <source>
        <dbReference type="ARBA" id="ARBA00022989"/>
    </source>
</evidence>
<evidence type="ECO:0000256" key="1">
    <source>
        <dbReference type="ARBA" id="ARBA00004141"/>
    </source>
</evidence>
<comment type="subcellular location">
    <subcellularLocation>
        <location evidence="1">Membrane</location>
        <topology evidence="1">Multi-pass membrane protein</topology>
    </subcellularLocation>
</comment>
<dbReference type="Pfam" id="PF07264">
    <property type="entry name" value="EI24"/>
    <property type="match status" value="1"/>
</dbReference>
<evidence type="ECO:0000256" key="2">
    <source>
        <dbReference type="ARBA" id="ARBA00022692"/>
    </source>
</evidence>
<dbReference type="RefSeq" id="WP_182160634.1">
    <property type="nucleotide sequence ID" value="NZ_JACEZT010000002.1"/>
</dbReference>
<name>A0A7W2EQ29_9BURK</name>
<keyword evidence="2 5" id="KW-0812">Transmembrane</keyword>
<comment type="caution">
    <text evidence="6">The sequence shown here is derived from an EMBL/GenBank/DDBJ whole genome shotgun (WGS) entry which is preliminary data.</text>
</comment>
<gene>
    <name evidence="6" type="ORF">H3H37_05555</name>
</gene>
<feature type="transmembrane region" description="Helical" evidence="5">
    <location>
        <begin position="126"/>
        <end position="148"/>
    </location>
</feature>
<dbReference type="EMBL" id="JACEZT010000002">
    <property type="protein sequence ID" value="MBA5636516.1"/>
    <property type="molecule type" value="Genomic_DNA"/>
</dbReference>
<feature type="transmembrane region" description="Helical" evidence="5">
    <location>
        <begin position="154"/>
        <end position="177"/>
    </location>
</feature>
<feature type="transmembrane region" description="Helical" evidence="5">
    <location>
        <begin position="227"/>
        <end position="252"/>
    </location>
</feature>
<accession>A0A7W2EQ29</accession>
<evidence type="ECO:0000313" key="6">
    <source>
        <dbReference type="EMBL" id="MBA5636516.1"/>
    </source>
</evidence>
<evidence type="ECO:0000256" key="4">
    <source>
        <dbReference type="ARBA" id="ARBA00023136"/>
    </source>
</evidence>
<protein>
    <submittedName>
        <fullName evidence="6">EI24 domain-containing protein</fullName>
    </submittedName>
</protein>
<feature type="transmembrane region" description="Helical" evidence="5">
    <location>
        <begin position="78"/>
        <end position="105"/>
    </location>
</feature>
<organism evidence="6 7">
    <name type="scientific">Rugamonas brunnea</name>
    <dbReference type="NCBI Taxonomy" id="2758569"/>
    <lineage>
        <taxon>Bacteria</taxon>
        <taxon>Pseudomonadati</taxon>
        <taxon>Pseudomonadota</taxon>
        <taxon>Betaproteobacteria</taxon>
        <taxon>Burkholderiales</taxon>
        <taxon>Oxalobacteraceae</taxon>
        <taxon>Telluria group</taxon>
        <taxon>Rugamonas</taxon>
    </lineage>
</organism>
<keyword evidence="4 5" id="KW-0472">Membrane</keyword>
<feature type="transmembrane region" description="Helical" evidence="5">
    <location>
        <begin position="21"/>
        <end position="43"/>
    </location>
</feature>
<reference evidence="6 7" key="1">
    <citation type="submission" date="2020-07" db="EMBL/GenBank/DDBJ databases">
        <title>Novel species isolated from subtropical streams in China.</title>
        <authorList>
            <person name="Lu H."/>
        </authorList>
    </citation>
    <scope>NUCLEOTIDE SEQUENCE [LARGE SCALE GENOMIC DNA]</scope>
    <source>
        <strain evidence="6 7">LX20W</strain>
    </source>
</reference>
<evidence type="ECO:0000313" key="7">
    <source>
        <dbReference type="Proteomes" id="UP000534388"/>
    </source>
</evidence>
<keyword evidence="3 5" id="KW-1133">Transmembrane helix</keyword>
<keyword evidence="7" id="KW-1185">Reference proteome</keyword>
<dbReference type="Proteomes" id="UP000534388">
    <property type="component" value="Unassembled WGS sequence"/>
</dbReference>
<proteinExistence type="predicted"/>
<evidence type="ECO:0000256" key="5">
    <source>
        <dbReference type="SAM" id="Phobius"/>
    </source>
</evidence>
<dbReference type="AlphaFoldDB" id="A0A7W2EQ29"/>
<sequence>MGALMRSYGRAWMSQLHGRMLLLSVIPFVLAVVLWGGLLYVGLQPLIDYLHALFIQYDGFAYSSNLLTSLGLGMLKTVVVPMIAMLLLLPLMILTALVFIGVAAMPAIVRHVGQRRYGQLERKHGGSLVGSALTALAGMAVFIGLWLLTLPLYAFPPLALVVQSLLWGWLTCRVMVYDTLADHASPEERADVLQRHRWPLLAIGVLSGLAGALPGMLWLGGTALSVVLFPFLAAASIWLYVVIFIFTGLWFAHYCLEALERLRAAPPMRDISDHNAAVN</sequence>
<feature type="transmembrane region" description="Helical" evidence="5">
    <location>
        <begin position="198"/>
        <end position="221"/>
    </location>
</feature>